<dbReference type="HOGENOM" id="CLU_166921_0_0_0"/>
<reference evidence="2" key="1">
    <citation type="journal article" date="2015" name="PeerJ">
        <title>First genomic representation of candidate bacterial phylum KSB3 points to enhanced environmental sensing as a trigger of wastewater bulking.</title>
        <authorList>
            <person name="Sekiguchi Y."/>
            <person name="Ohashi A."/>
            <person name="Parks D.H."/>
            <person name="Yamauchi T."/>
            <person name="Tyson G.W."/>
            <person name="Hugenholtz P."/>
        </authorList>
    </citation>
    <scope>NUCLEOTIDE SEQUENCE [LARGE SCALE GENOMIC DNA]</scope>
</reference>
<dbReference type="InterPro" id="IPR041049">
    <property type="entry name" value="DUF5615"/>
</dbReference>
<organism evidence="2">
    <name type="scientific">Candidatus Moduliflexus flocculans</name>
    <dbReference type="NCBI Taxonomy" id="1499966"/>
    <lineage>
        <taxon>Bacteria</taxon>
        <taxon>Candidatus Moduliflexota</taxon>
        <taxon>Candidatus Moduliflexia</taxon>
        <taxon>Candidatus Moduliflexales</taxon>
        <taxon>Candidatus Moduliflexaceae</taxon>
    </lineage>
</organism>
<dbReference type="AlphaFoldDB" id="A0A081BMN9"/>
<proteinExistence type="predicted"/>
<gene>
    <name evidence="2" type="ORF">U14_02900</name>
</gene>
<evidence type="ECO:0000313" key="2">
    <source>
        <dbReference type="EMBL" id="GAK51655.1"/>
    </source>
</evidence>
<dbReference type="Proteomes" id="UP000030700">
    <property type="component" value="Unassembled WGS sequence"/>
</dbReference>
<sequence>MSAIRFLLDENVAPLFRAELARREPAMIVWKVGDPGLPPNGTLDPEILCWCEEQGFVLVTNNRKSMPDHLAAHREAGRHIPGILELNPKMSIGETIDELILIWGASEPDDYRDMIVYLPLS</sequence>
<keyword evidence="3" id="KW-1185">Reference proteome</keyword>
<feature type="domain" description="DUF5615" evidence="1">
    <location>
        <begin position="5"/>
        <end position="65"/>
    </location>
</feature>
<evidence type="ECO:0000259" key="1">
    <source>
        <dbReference type="Pfam" id="PF18480"/>
    </source>
</evidence>
<dbReference type="EMBL" id="DF820457">
    <property type="protein sequence ID" value="GAK51655.1"/>
    <property type="molecule type" value="Genomic_DNA"/>
</dbReference>
<dbReference type="STRING" id="1499966.U14_02900"/>
<dbReference type="Pfam" id="PF18480">
    <property type="entry name" value="DUF5615"/>
    <property type="match status" value="1"/>
</dbReference>
<protein>
    <recommendedName>
        <fullName evidence="1">DUF5615 domain-containing protein</fullName>
    </recommendedName>
</protein>
<name>A0A081BMN9_9BACT</name>
<evidence type="ECO:0000313" key="3">
    <source>
        <dbReference type="Proteomes" id="UP000030700"/>
    </source>
</evidence>
<accession>A0A081BMN9</accession>